<dbReference type="Proteomes" id="UP000297452">
    <property type="component" value="Unassembled WGS sequence"/>
</dbReference>
<proteinExistence type="predicted"/>
<comment type="caution">
    <text evidence="1">The sequence shown here is derived from an EMBL/GenBank/DDBJ whole genome shotgun (WGS) entry which is preliminary data.</text>
</comment>
<keyword evidence="2" id="KW-1185">Reference proteome</keyword>
<dbReference type="EMBL" id="PQXJ01000078">
    <property type="protein sequence ID" value="TGO65403.1"/>
    <property type="molecule type" value="Genomic_DNA"/>
</dbReference>
<gene>
    <name evidence="1" type="ORF">BOTNAR_0078g00300</name>
</gene>
<sequence>MNQKTIKIITGVKNQDATLTLASTDACRIVAALVDLIEGQQSLTAVVINRLVQNVTIYTPIAHIEMADRALNSHPAEC</sequence>
<evidence type="ECO:0000313" key="1">
    <source>
        <dbReference type="EMBL" id="TGO65403.1"/>
    </source>
</evidence>
<evidence type="ECO:0000313" key="2">
    <source>
        <dbReference type="Proteomes" id="UP000297452"/>
    </source>
</evidence>
<protein>
    <submittedName>
        <fullName evidence="1">Uncharacterized protein</fullName>
    </submittedName>
</protein>
<reference evidence="1 2" key="1">
    <citation type="submission" date="2017-12" db="EMBL/GenBank/DDBJ databases">
        <title>Comparative genomics of Botrytis spp.</title>
        <authorList>
            <person name="Valero-Jimenez C.A."/>
            <person name="Tapia P."/>
            <person name="Veloso J."/>
            <person name="Silva-Moreno E."/>
            <person name="Staats M."/>
            <person name="Valdes J.H."/>
            <person name="Van Kan J.A.L."/>
        </authorList>
    </citation>
    <scope>NUCLEOTIDE SEQUENCE [LARGE SCALE GENOMIC DNA]</scope>
    <source>
        <strain evidence="1 2">MUCL2120</strain>
    </source>
</reference>
<accession>A0A4Z1J8E9</accession>
<organism evidence="1 2">
    <name type="scientific">Botryotinia narcissicola</name>
    <dbReference type="NCBI Taxonomy" id="278944"/>
    <lineage>
        <taxon>Eukaryota</taxon>
        <taxon>Fungi</taxon>
        <taxon>Dikarya</taxon>
        <taxon>Ascomycota</taxon>
        <taxon>Pezizomycotina</taxon>
        <taxon>Leotiomycetes</taxon>
        <taxon>Helotiales</taxon>
        <taxon>Sclerotiniaceae</taxon>
        <taxon>Botryotinia</taxon>
    </lineage>
</organism>
<dbReference type="AlphaFoldDB" id="A0A4Z1J8E9"/>
<name>A0A4Z1J8E9_9HELO</name>